<dbReference type="STRING" id="471514.AN477_17950"/>
<dbReference type="PANTHER" id="PTHR42790:SF19">
    <property type="entry name" value="KYNURENINE_ALPHA-AMINOADIPATE AMINOTRANSFERASE, MITOCHONDRIAL"/>
    <property type="match status" value="1"/>
</dbReference>
<proteinExistence type="predicted"/>
<dbReference type="GO" id="GO:0008483">
    <property type="term" value="F:transaminase activity"/>
    <property type="evidence" value="ECO:0007669"/>
    <property type="project" value="UniProtKB-KW"/>
</dbReference>
<dbReference type="SUPFAM" id="SSF53383">
    <property type="entry name" value="PLP-dependent transferases"/>
    <property type="match status" value="1"/>
</dbReference>
<dbReference type="RefSeq" id="WP_054970562.1">
    <property type="nucleotide sequence ID" value="NZ_LJCO01000079.1"/>
</dbReference>
<dbReference type="Proteomes" id="UP000050482">
    <property type="component" value="Unassembled WGS sequence"/>
</dbReference>
<evidence type="ECO:0008006" key="7">
    <source>
        <dbReference type="Google" id="ProtNLM"/>
    </source>
</evidence>
<dbReference type="OrthoDB" id="9802328at2"/>
<gene>
    <name evidence="5" type="ORF">AN477_17950</name>
</gene>
<evidence type="ECO:0000256" key="1">
    <source>
        <dbReference type="ARBA" id="ARBA00001933"/>
    </source>
</evidence>
<comment type="caution">
    <text evidence="5">The sequence shown here is derived from an EMBL/GenBank/DDBJ whole genome shotgun (WGS) entry which is preliminary data.</text>
</comment>
<dbReference type="EMBL" id="LJCO01000079">
    <property type="protein sequence ID" value="KPV42213.1"/>
    <property type="molecule type" value="Genomic_DNA"/>
</dbReference>
<dbReference type="PATRIC" id="fig|471514.4.peg.4498"/>
<keyword evidence="3" id="KW-0808">Transferase</keyword>
<evidence type="ECO:0000256" key="3">
    <source>
        <dbReference type="ARBA" id="ARBA00022679"/>
    </source>
</evidence>
<reference evidence="5 6" key="1">
    <citation type="submission" date="2015-09" db="EMBL/GenBank/DDBJ databases">
        <title>Draft genome sequence of Alicyclobacillus ferrooxydans DSM 22381.</title>
        <authorList>
            <person name="Hemp J."/>
        </authorList>
    </citation>
    <scope>NUCLEOTIDE SEQUENCE [LARGE SCALE GENOMIC DNA]</scope>
    <source>
        <strain evidence="5 6">TC-34</strain>
    </source>
</reference>
<accession>A0A0N8PNQ9</accession>
<sequence length="81" mass="8890">MSKTAAPGIPIGWVVGPVSVIQRLADAKDTEILEMGIRNKVLFVPGGLYGAERGYVKFSFARANTQDIEEGIRRFGQILRL</sequence>
<organism evidence="5 6">
    <name type="scientific">Alicyclobacillus ferrooxydans</name>
    <dbReference type="NCBI Taxonomy" id="471514"/>
    <lineage>
        <taxon>Bacteria</taxon>
        <taxon>Bacillati</taxon>
        <taxon>Bacillota</taxon>
        <taxon>Bacilli</taxon>
        <taxon>Bacillales</taxon>
        <taxon>Alicyclobacillaceae</taxon>
        <taxon>Alicyclobacillus</taxon>
    </lineage>
</organism>
<dbReference type="GO" id="GO:1901605">
    <property type="term" value="P:alpha-amino acid metabolic process"/>
    <property type="evidence" value="ECO:0007669"/>
    <property type="project" value="TreeGrafter"/>
</dbReference>
<evidence type="ECO:0000313" key="5">
    <source>
        <dbReference type="EMBL" id="KPV42213.1"/>
    </source>
</evidence>
<evidence type="ECO:0000256" key="4">
    <source>
        <dbReference type="ARBA" id="ARBA00022898"/>
    </source>
</evidence>
<name>A0A0N8PNQ9_9BACL</name>
<dbReference type="Gene3D" id="3.90.1150.10">
    <property type="entry name" value="Aspartate Aminotransferase, domain 1"/>
    <property type="match status" value="1"/>
</dbReference>
<dbReference type="InterPro" id="IPR015424">
    <property type="entry name" value="PyrdxlP-dep_Trfase"/>
</dbReference>
<dbReference type="InterPro" id="IPR050859">
    <property type="entry name" value="Class-I_PLP-dep_aminotransf"/>
</dbReference>
<dbReference type="InterPro" id="IPR015422">
    <property type="entry name" value="PyrdxlP-dep_Trfase_small"/>
</dbReference>
<keyword evidence="4" id="KW-0663">Pyridoxal phosphate</keyword>
<evidence type="ECO:0000313" key="6">
    <source>
        <dbReference type="Proteomes" id="UP000050482"/>
    </source>
</evidence>
<keyword evidence="2" id="KW-0032">Aminotransferase</keyword>
<protein>
    <recommendedName>
        <fullName evidence="7">Aminotransferase class I/classII domain-containing protein</fullName>
    </recommendedName>
</protein>
<keyword evidence="6" id="KW-1185">Reference proteome</keyword>
<dbReference type="PANTHER" id="PTHR42790">
    <property type="entry name" value="AMINOTRANSFERASE"/>
    <property type="match status" value="1"/>
</dbReference>
<dbReference type="AlphaFoldDB" id="A0A0N8PNQ9"/>
<evidence type="ECO:0000256" key="2">
    <source>
        <dbReference type="ARBA" id="ARBA00022576"/>
    </source>
</evidence>
<comment type="cofactor">
    <cofactor evidence="1">
        <name>pyridoxal 5'-phosphate</name>
        <dbReference type="ChEBI" id="CHEBI:597326"/>
    </cofactor>
</comment>